<feature type="non-terminal residue" evidence="2">
    <location>
        <position position="64"/>
    </location>
</feature>
<accession>A0ABN9U2U2</accession>
<reference evidence="2" key="1">
    <citation type="submission" date="2023-10" db="EMBL/GenBank/DDBJ databases">
        <authorList>
            <person name="Chen Y."/>
            <person name="Shah S."/>
            <person name="Dougan E. K."/>
            <person name="Thang M."/>
            <person name="Chan C."/>
        </authorList>
    </citation>
    <scope>NUCLEOTIDE SEQUENCE [LARGE SCALE GENOMIC DNA]</scope>
</reference>
<evidence type="ECO:0000256" key="1">
    <source>
        <dbReference type="SAM" id="MobiDB-lite"/>
    </source>
</evidence>
<keyword evidence="3" id="KW-1185">Reference proteome</keyword>
<proteinExistence type="predicted"/>
<protein>
    <submittedName>
        <fullName evidence="2">Uncharacterized protein</fullName>
    </submittedName>
</protein>
<sequence length="64" mass="7124">RNWVIDMISEDLDTASQDPMKVFVFAVHGYPEILSASRVSDHTGVSAAFGPRKPKSQLERGIHQ</sequence>
<dbReference type="Proteomes" id="UP001189429">
    <property type="component" value="Unassembled WGS sequence"/>
</dbReference>
<evidence type="ECO:0000313" key="2">
    <source>
        <dbReference type="EMBL" id="CAK0853122.1"/>
    </source>
</evidence>
<comment type="caution">
    <text evidence="2">The sequence shown here is derived from an EMBL/GenBank/DDBJ whole genome shotgun (WGS) entry which is preliminary data.</text>
</comment>
<dbReference type="EMBL" id="CAUYUJ010015375">
    <property type="protein sequence ID" value="CAK0853122.1"/>
    <property type="molecule type" value="Genomic_DNA"/>
</dbReference>
<organism evidence="2 3">
    <name type="scientific">Prorocentrum cordatum</name>
    <dbReference type="NCBI Taxonomy" id="2364126"/>
    <lineage>
        <taxon>Eukaryota</taxon>
        <taxon>Sar</taxon>
        <taxon>Alveolata</taxon>
        <taxon>Dinophyceae</taxon>
        <taxon>Prorocentrales</taxon>
        <taxon>Prorocentraceae</taxon>
        <taxon>Prorocentrum</taxon>
    </lineage>
</organism>
<name>A0ABN9U2U2_9DINO</name>
<feature type="region of interest" description="Disordered" evidence="1">
    <location>
        <begin position="44"/>
        <end position="64"/>
    </location>
</feature>
<feature type="non-terminal residue" evidence="2">
    <location>
        <position position="1"/>
    </location>
</feature>
<gene>
    <name evidence="2" type="ORF">PCOR1329_LOCUS44712</name>
</gene>
<evidence type="ECO:0000313" key="3">
    <source>
        <dbReference type="Proteomes" id="UP001189429"/>
    </source>
</evidence>